<protein>
    <recommendedName>
        <fullName evidence="2">26 kDa periplasmic immunogenic protein</fullName>
    </recommendedName>
</protein>
<dbReference type="PANTHER" id="PTHR34387">
    <property type="entry name" value="SLR1258 PROTEIN"/>
    <property type="match status" value="1"/>
</dbReference>
<dbReference type="Pfam" id="PF04402">
    <property type="entry name" value="SIMPL"/>
    <property type="match status" value="1"/>
</dbReference>
<comment type="caution">
    <text evidence="1">The sequence shown here is derived from an EMBL/GenBank/DDBJ whole genome shotgun (WGS) entry which is preliminary data.</text>
</comment>
<evidence type="ECO:0000313" key="1">
    <source>
        <dbReference type="EMBL" id="MPM70509.1"/>
    </source>
</evidence>
<accession>A0A645BYT3</accession>
<dbReference type="InterPro" id="IPR007497">
    <property type="entry name" value="SIMPL/DUF541"/>
</dbReference>
<evidence type="ECO:0008006" key="2">
    <source>
        <dbReference type="Google" id="ProtNLM"/>
    </source>
</evidence>
<dbReference type="PANTHER" id="PTHR34387:SF1">
    <property type="entry name" value="PERIPLASMIC IMMUNOGENIC PROTEIN"/>
    <property type="match status" value="1"/>
</dbReference>
<sequence length="217" mass="24603">MDRKITVKGTGQVSRKPDQVILDLMLGSLDLSYQEAMNQAAVSVDQLKNTLKNAGFEPDQLKTTTFDVTTQYRSERDSRDNYIQIFEGYRISHGLQLEFVWEQERLTTVLSAVAQSRTNPHLDIRFSIKDRNAVIDEVLIQAAQNARSKALVLARASGVELGELVEIDYTWSDVHFYSSTTYMAKQEMLMDRAMAPSIEPQDISVSDSAEFIWEIKG</sequence>
<name>A0A645BYT3_9ZZZZ</name>
<proteinExistence type="predicted"/>
<dbReference type="EMBL" id="VSSQ01023516">
    <property type="protein sequence ID" value="MPM70509.1"/>
    <property type="molecule type" value="Genomic_DNA"/>
</dbReference>
<gene>
    <name evidence="1" type="ORF">SDC9_117464</name>
</gene>
<organism evidence="1">
    <name type="scientific">bioreactor metagenome</name>
    <dbReference type="NCBI Taxonomy" id="1076179"/>
    <lineage>
        <taxon>unclassified sequences</taxon>
        <taxon>metagenomes</taxon>
        <taxon>ecological metagenomes</taxon>
    </lineage>
</organism>
<dbReference type="Gene3D" id="3.30.70.2970">
    <property type="entry name" value="Protein of unknown function (DUF541), domain 2"/>
    <property type="match status" value="1"/>
</dbReference>
<dbReference type="AlphaFoldDB" id="A0A645BYT3"/>
<reference evidence="1" key="1">
    <citation type="submission" date="2019-08" db="EMBL/GenBank/DDBJ databases">
        <authorList>
            <person name="Kucharzyk K."/>
            <person name="Murdoch R.W."/>
            <person name="Higgins S."/>
            <person name="Loffler F."/>
        </authorList>
    </citation>
    <scope>NUCLEOTIDE SEQUENCE</scope>
</reference>
<dbReference type="InterPro" id="IPR052022">
    <property type="entry name" value="26kDa_periplasmic_antigen"/>
</dbReference>
<dbReference type="GO" id="GO:0006974">
    <property type="term" value="P:DNA damage response"/>
    <property type="evidence" value="ECO:0007669"/>
    <property type="project" value="TreeGrafter"/>
</dbReference>
<dbReference type="Gene3D" id="3.30.110.170">
    <property type="entry name" value="Protein of unknown function (DUF541), domain 1"/>
    <property type="match status" value="1"/>
</dbReference>